<comment type="similarity">
    <text evidence="1">Belongs to the leucine-binding protein family.</text>
</comment>
<gene>
    <name evidence="5" type="ORF">ETD85_21450</name>
</gene>
<dbReference type="AlphaFoldDB" id="A0A5S4GIV5"/>
<feature type="signal peptide" evidence="3">
    <location>
        <begin position="1"/>
        <end position="26"/>
    </location>
</feature>
<evidence type="ECO:0000313" key="6">
    <source>
        <dbReference type="Proteomes" id="UP000306628"/>
    </source>
</evidence>
<accession>A0A5S4GIV5</accession>
<evidence type="ECO:0000256" key="3">
    <source>
        <dbReference type="SAM" id="SignalP"/>
    </source>
</evidence>
<evidence type="ECO:0000256" key="2">
    <source>
        <dbReference type="ARBA" id="ARBA00022729"/>
    </source>
</evidence>
<evidence type="ECO:0000313" key="5">
    <source>
        <dbReference type="EMBL" id="TMR32906.1"/>
    </source>
</evidence>
<comment type="caution">
    <text evidence="5">The sequence shown here is derived from an EMBL/GenBank/DDBJ whole genome shotgun (WGS) entry which is preliminary data.</text>
</comment>
<dbReference type="Gene3D" id="3.40.50.2300">
    <property type="match status" value="2"/>
</dbReference>
<dbReference type="OrthoDB" id="26870at2"/>
<dbReference type="Proteomes" id="UP000306628">
    <property type="component" value="Unassembled WGS sequence"/>
</dbReference>
<keyword evidence="2 3" id="KW-0732">Signal</keyword>
<feature type="domain" description="Leucine-binding protein" evidence="4">
    <location>
        <begin position="48"/>
        <end position="399"/>
    </location>
</feature>
<dbReference type="PANTHER" id="PTHR47235:SF1">
    <property type="entry name" value="BLR6548 PROTEIN"/>
    <property type="match status" value="1"/>
</dbReference>
<proteinExistence type="inferred from homology"/>
<dbReference type="RefSeq" id="WP_138691539.1">
    <property type="nucleotide sequence ID" value="NZ_JBHSAZ010000025.1"/>
</dbReference>
<dbReference type="InterPro" id="IPR028082">
    <property type="entry name" value="Peripla_BP_I"/>
</dbReference>
<organism evidence="5 6">
    <name type="scientific">Nonomuraea zeae</name>
    <dbReference type="NCBI Taxonomy" id="1642303"/>
    <lineage>
        <taxon>Bacteria</taxon>
        <taxon>Bacillati</taxon>
        <taxon>Actinomycetota</taxon>
        <taxon>Actinomycetes</taxon>
        <taxon>Streptosporangiales</taxon>
        <taxon>Streptosporangiaceae</taxon>
        <taxon>Nonomuraea</taxon>
    </lineage>
</organism>
<feature type="chain" id="PRO_5024294486" evidence="3">
    <location>
        <begin position="27"/>
        <end position="423"/>
    </location>
</feature>
<evidence type="ECO:0000259" key="4">
    <source>
        <dbReference type="Pfam" id="PF13458"/>
    </source>
</evidence>
<dbReference type="EMBL" id="VCKX01000063">
    <property type="protein sequence ID" value="TMR32906.1"/>
    <property type="molecule type" value="Genomic_DNA"/>
</dbReference>
<sequence>MKGAARLLARCLAGLLVLLAPGCRLASGEVTLTGACAGQSGTGITAGSVKVGGIYPLSGPASAYAAVAQGVRAHFDHVNARGGVQGRRIEFLVRDDAYQPARAVEEARRLVLHDRAFALFQTLGTPSTAAVREYADRWGVPQAFVATGATQWGSDTRHPWTIGFQPSYVAEARVYARYLAEARPEARVAVLYQNDDFGHDLLDGFRRAIAGTSVRIVAALSYEVTDPSVQGQLANLAASGADVLLDVSTPKFAAQALATDAAMTGWNPLHILNGVAASPAVLKPVGYEKVQGVVTAGFQKEPGAPEWADDRGMRTYLAAMARYAPETDPAGQQAVFGWTAAQAFVKVLERMRCPSREGLRDAMRSLPDVELDLLLPGITLSTGPGDGFPIESMQLTRFEGDRWVRFGKVIDTRAEFGPVPPRP</sequence>
<dbReference type="SUPFAM" id="SSF53822">
    <property type="entry name" value="Periplasmic binding protein-like I"/>
    <property type="match status" value="1"/>
</dbReference>
<dbReference type="CDD" id="cd06343">
    <property type="entry name" value="PBP1_ABC_ligand_binding-like"/>
    <property type="match status" value="1"/>
</dbReference>
<keyword evidence="6" id="KW-1185">Reference proteome</keyword>
<dbReference type="Pfam" id="PF13458">
    <property type="entry name" value="Peripla_BP_6"/>
    <property type="match status" value="1"/>
</dbReference>
<name>A0A5S4GIV5_9ACTN</name>
<dbReference type="PANTHER" id="PTHR47235">
    <property type="entry name" value="BLR6548 PROTEIN"/>
    <property type="match status" value="1"/>
</dbReference>
<evidence type="ECO:0000256" key="1">
    <source>
        <dbReference type="ARBA" id="ARBA00010062"/>
    </source>
</evidence>
<dbReference type="InterPro" id="IPR028081">
    <property type="entry name" value="Leu-bd"/>
</dbReference>
<protein>
    <submittedName>
        <fullName evidence="5">ABC transporter substrate-binding protein</fullName>
    </submittedName>
</protein>
<reference evidence="5 6" key="1">
    <citation type="submission" date="2019-05" db="EMBL/GenBank/DDBJ databases">
        <title>Draft genome sequence of Nonomuraea zeae DSM 100528.</title>
        <authorList>
            <person name="Saricaoglu S."/>
            <person name="Isik K."/>
        </authorList>
    </citation>
    <scope>NUCLEOTIDE SEQUENCE [LARGE SCALE GENOMIC DNA]</scope>
    <source>
        <strain evidence="5 6">DSM 100528</strain>
    </source>
</reference>